<evidence type="ECO:0000256" key="10">
    <source>
        <dbReference type="RuleBase" id="RU000394"/>
    </source>
</evidence>
<accession>A0A7R9ETH8</accession>
<evidence type="ECO:0000256" key="9">
    <source>
        <dbReference type="PROSITE-ProRule" id="PRU00283"/>
    </source>
</evidence>
<dbReference type="InterPro" id="IPR047149">
    <property type="entry name" value="KIF11-like"/>
</dbReference>
<evidence type="ECO:0000256" key="5">
    <source>
        <dbReference type="ARBA" id="ARBA00022840"/>
    </source>
</evidence>
<dbReference type="Gene3D" id="3.40.850.10">
    <property type="entry name" value="Kinesin motor domain"/>
    <property type="match status" value="1"/>
</dbReference>
<gene>
    <name evidence="12" type="ORF">TBIB3V08_LOCUS2680</name>
</gene>
<dbReference type="AlphaFoldDB" id="A0A7R9ETH8"/>
<feature type="domain" description="Kinesin motor" evidence="11">
    <location>
        <begin position="1"/>
        <end position="304"/>
    </location>
</feature>
<dbReference type="GO" id="GO:0051231">
    <property type="term" value="P:spindle elongation"/>
    <property type="evidence" value="ECO:0007669"/>
    <property type="project" value="TreeGrafter"/>
</dbReference>
<keyword evidence="4 9" id="KW-0547">Nucleotide-binding</keyword>
<dbReference type="PRINTS" id="PR00380">
    <property type="entry name" value="KINESINHEAVY"/>
</dbReference>
<evidence type="ECO:0000256" key="7">
    <source>
        <dbReference type="ARBA" id="ARBA00023212"/>
    </source>
</evidence>
<dbReference type="FunFam" id="3.40.850.10:FF:000019">
    <property type="entry name" value="Kinesin-like protein KIN-5D"/>
    <property type="match status" value="1"/>
</dbReference>
<keyword evidence="3 10" id="KW-0493">Microtubule</keyword>
<dbReference type="PROSITE" id="PS50067">
    <property type="entry name" value="KINESIN_MOTOR_2"/>
    <property type="match status" value="1"/>
</dbReference>
<reference evidence="12" key="1">
    <citation type="submission" date="2020-11" db="EMBL/GenBank/DDBJ databases">
        <authorList>
            <person name="Tran Van P."/>
        </authorList>
    </citation>
    <scope>NUCLEOTIDE SEQUENCE</scope>
</reference>
<evidence type="ECO:0000256" key="6">
    <source>
        <dbReference type="ARBA" id="ARBA00023175"/>
    </source>
</evidence>
<evidence type="ECO:0000256" key="3">
    <source>
        <dbReference type="ARBA" id="ARBA00022701"/>
    </source>
</evidence>
<dbReference type="InterPro" id="IPR027417">
    <property type="entry name" value="P-loop_NTPase"/>
</dbReference>
<dbReference type="InterPro" id="IPR001752">
    <property type="entry name" value="Kinesin_motor_dom"/>
</dbReference>
<dbReference type="GO" id="GO:0090307">
    <property type="term" value="P:mitotic spindle assembly"/>
    <property type="evidence" value="ECO:0007669"/>
    <property type="project" value="TreeGrafter"/>
</dbReference>
<dbReference type="PROSITE" id="PS00411">
    <property type="entry name" value="KINESIN_MOTOR_1"/>
    <property type="match status" value="1"/>
</dbReference>
<dbReference type="CDD" id="cd01364">
    <property type="entry name" value="KISc_BimC_Eg5"/>
    <property type="match status" value="1"/>
</dbReference>
<comment type="subcellular location">
    <subcellularLocation>
        <location evidence="1">Cytoplasm</location>
        <location evidence="1">Cytoskeleton</location>
    </subcellularLocation>
</comment>
<dbReference type="InterPro" id="IPR047241">
    <property type="entry name" value="KIF11-like_kin_motor_dom"/>
</dbReference>
<dbReference type="InterPro" id="IPR036961">
    <property type="entry name" value="Kinesin_motor_dom_sf"/>
</dbReference>
<dbReference type="Pfam" id="PF00225">
    <property type="entry name" value="Kinesin"/>
    <property type="match status" value="1"/>
</dbReference>
<name>A0A7R9ETH8_9NEOP</name>
<dbReference type="GO" id="GO:0007018">
    <property type="term" value="P:microtubule-based movement"/>
    <property type="evidence" value="ECO:0007669"/>
    <property type="project" value="InterPro"/>
</dbReference>
<dbReference type="GO" id="GO:0008017">
    <property type="term" value="F:microtubule binding"/>
    <property type="evidence" value="ECO:0007669"/>
    <property type="project" value="InterPro"/>
</dbReference>
<organism evidence="12">
    <name type="scientific">Timema bartmani</name>
    <dbReference type="NCBI Taxonomy" id="61472"/>
    <lineage>
        <taxon>Eukaryota</taxon>
        <taxon>Metazoa</taxon>
        <taxon>Ecdysozoa</taxon>
        <taxon>Arthropoda</taxon>
        <taxon>Hexapoda</taxon>
        <taxon>Insecta</taxon>
        <taxon>Pterygota</taxon>
        <taxon>Neoptera</taxon>
        <taxon>Polyneoptera</taxon>
        <taxon>Phasmatodea</taxon>
        <taxon>Timematodea</taxon>
        <taxon>Timematoidea</taxon>
        <taxon>Timematidae</taxon>
        <taxon>Timema</taxon>
    </lineage>
</organism>
<comment type="similarity">
    <text evidence="8">Belongs to the TRAFAC class myosin-kinesin ATPase superfamily. Kinesin family. KIN-5/BimC subfamily.</text>
</comment>
<proteinExistence type="inferred from homology"/>
<dbReference type="GO" id="GO:0005634">
    <property type="term" value="C:nucleus"/>
    <property type="evidence" value="ECO:0007669"/>
    <property type="project" value="TreeGrafter"/>
</dbReference>
<dbReference type="GO" id="GO:0005524">
    <property type="term" value="F:ATP binding"/>
    <property type="evidence" value="ECO:0007669"/>
    <property type="project" value="UniProtKB-UniRule"/>
</dbReference>
<sequence length="431" mass="47790">MERPNDKHSKTFSFDRVFGPSSKQMDVYKTVLNPLIDEVLAGYNCTVFAYGQTGTGKTFTMEGERTNDPAIPWDADPLSGLIPRSLSHLFDELRRLQAEFTVRVSYLEMYNEELIDLLSTSNDPSKIKLYEDPLKKGSVIVSGLEEVTVHTKNEIYNIMEKGSMKRQTASTLMNAQSSRSHTVFSITVHIKENSMDGEELLKTGKLNLVDLAGSENIGRSGAENKRAREAGNINQSLLTLGRVITSLVERTPHIPYRESKLTRLLQESLGGRTKTSIIATVSPAAINLEETLSTLEYAHRARNITNRPEINQKLSKKTLIKVGKWANAYISGGQTQKARRAPAGIGYLSIAVELVASRAGSSTNSSRHSIFWSSKKRKPMDNYSFPNLSSVLLPSTLKAAYAFFVPSIMSALIHLHAALVPSKASHEYHKT</sequence>
<dbReference type="GO" id="GO:0005876">
    <property type="term" value="C:spindle microtubule"/>
    <property type="evidence" value="ECO:0007669"/>
    <property type="project" value="TreeGrafter"/>
</dbReference>
<evidence type="ECO:0000313" key="12">
    <source>
        <dbReference type="EMBL" id="CAD7440153.1"/>
    </source>
</evidence>
<dbReference type="PANTHER" id="PTHR47970:SF12">
    <property type="entry name" value="KINESIN FAMILY MEMBER 11"/>
    <property type="match status" value="1"/>
</dbReference>
<evidence type="ECO:0000256" key="1">
    <source>
        <dbReference type="ARBA" id="ARBA00004245"/>
    </source>
</evidence>
<feature type="binding site" evidence="9">
    <location>
        <begin position="51"/>
        <end position="58"/>
    </location>
    <ligand>
        <name>ATP</name>
        <dbReference type="ChEBI" id="CHEBI:30616"/>
    </ligand>
</feature>
<keyword evidence="7" id="KW-0206">Cytoskeleton</keyword>
<dbReference type="InterPro" id="IPR019821">
    <property type="entry name" value="Kinesin_motor_CS"/>
</dbReference>
<keyword evidence="2" id="KW-0963">Cytoplasm</keyword>
<dbReference type="GO" id="GO:0072686">
    <property type="term" value="C:mitotic spindle"/>
    <property type="evidence" value="ECO:0007669"/>
    <property type="project" value="TreeGrafter"/>
</dbReference>
<evidence type="ECO:0000256" key="4">
    <source>
        <dbReference type="ARBA" id="ARBA00022741"/>
    </source>
</evidence>
<dbReference type="SMART" id="SM00129">
    <property type="entry name" value="KISc"/>
    <property type="match status" value="1"/>
</dbReference>
<evidence type="ECO:0000256" key="8">
    <source>
        <dbReference type="ARBA" id="ARBA00034704"/>
    </source>
</evidence>
<dbReference type="GO" id="GO:0008574">
    <property type="term" value="F:plus-end-directed microtubule motor activity"/>
    <property type="evidence" value="ECO:0007669"/>
    <property type="project" value="TreeGrafter"/>
</dbReference>
<dbReference type="EMBL" id="OD564892">
    <property type="protein sequence ID" value="CAD7440153.1"/>
    <property type="molecule type" value="Genomic_DNA"/>
</dbReference>
<evidence type="ECO:0000256" key="2">
    <source>
        <dbReference type="ARBA" id="ARBA00022490"/>
    </source>
</evidence>
<protein>
    <recommendedName>
        <fullName evidence="10">Kinesin-like protein</fullName>
    </recommendedName>
</protein>
<evidence type="ECO:0000259" key="11">
    <source>
        <dbReference type="PROSITE" id="PS50067"/>
    </source>
</evidence>
<keyword evidence="6 9" id="KW-0505">Motor protein</keyword>
<dbReference type="SUPFAM" id="SSF52540">
    <property type="entry name" value="P-loop containing nucleoside triphosphate hydrolases"/>
    <property type="match status" value="1"/>
</dbReference>
<keyword evidence="5 9" id="KW-0067">ATP-binding</keyword>
<dbReference type="PANTHER" id="PTHR47970">
    <property type="entry name" value="KINESIN-LIKE PROTEIN KIF11"/>
    <property type="match status" value="1"/>
</dbReference>